<reference evidence="1" key="2">
    <citation type="journal article" date="2015" name="Data Brief">
        <title>Shoot transcriptome of the giant reed, Arundo donax.</title>
        <authorList>
            <person name="Barrero R.A."/>
            <person name="Guerrero F.D."/>
            <person name="Moolhuijzen P."/>
            <person name="Goolsby J.A."/>
            <person name="Tidwell J."/>
            <person name="Bellgard S.E."/>
            <person name="Bellgard M.I."/>
        </authorList>
    </citation>
    <scope>NUCLEOTIDE SEQUENCE</scope>
    <source>
        <tissue evidence="1">Shoot tissue taken approximately 20 cm above the soil surface</tissue>
    </source>
</reference>
<dbReference type="AlphaFoldDB" id="A0A0A9F5D8"/>
<evidence type="ECO:0000313" key="1">
    <source>
        <dbReference type="EMBL" id="JAE06429.1"/>
    </source>
</evidence>
<reference evidence="1" key="1">
    <citation type="submission" date="2014-09" db="EMBL/GenBank/DDBJ databases">
        <authorList>
            <person name="Magalhaes I.L.F."/>
            <person name="Oliveira U."/>
            <person name="Santos F.R."/>
            <person name="Vidigal T.H.D.A."/>
            <person name="Brescovit A.D."/>
            <person name="Santos A.J."/>
        </authorList>
    </citation>
    <scope>NUCLEOTIDE SEQUENCE</scope>
    <source>
        <tissue evidence="1">Shoot tissue taken approximately 20 cm above the soil surface</tissue>
    </source>
</reference>
<organism evidence="1">
    <name type="scientific">Arundo donax</name>
    <name type="common">Giant reed</name>
    <name type="synonym">Donax arundinaceus</name>
    <dbReference type="NCBI Taxonomy" id="35708"/>
    <lineage>
        <taxon>Eukaryota</taxon>
        <taxon>Viridiplantae</taxon>
        <taxon>Streptophyta</taxon>
        <taxon>Embryophyta</taxon>
        <taxon>Tracheophyta</taxon>
        <taxon>Spermatophyta</taxon>
        <taxon>Magnoliopsida</taxon>
        <taxon>Liliopsida</taxon>
        <taxon>Poales</taxon>
        <taxon>Poaceae</taxon>
        <taxon>PACMAD clade</taxon>
        <taxon>Arundinoideae</taxon>
        <taxon>Arundineae</taxon>
        <taxon>Arundo</taxon>
    </lineage>
</organism>
<dbReference type="EMBL" id="GBRH01191467">
    <property type="protein sequence ID" value="JAE06429.1"/>
    <property type="molecule type" value="Transcribed_RNA"/>
</dbReference>
<proteinExistence type="predicted"/>
<name>A0A0A9F5D8_ARUDO</name>
<sequence>MLSLPDLLSINSSSCRGPRASLSLVAACCCWPWC</sequence>
<protein>
    <submittedName>
        <fullName evidence="1">Uncharacterized protein</fullName>
    </submittedName>
</protein>
<accession>A0A0A9F5D8</accession>